<organism evidence="7 8">
    <name type="scientific">Aspergillus pseudoustus</name>
    <dbReference type="NCBI Taxonomy" id="1810923"/>
    <lineage>
        <taxon>Eukaryota</taxon>
        <taxon>Fungi</taxon>
        <taxon>Dikarya</taxon>
        <taxon>Ascomycota</taxon>
        <taxon>Pezizomycotina</taxon>
        <taxon>Eurotiomycetes</taxon>
        <taxon>Eurotiomycetidae</taxon>
        <taxon>Eurotiales</taxon>
        <taxon>Aspergillaceae</taxon>
        <taxon>Aspergillus</taxon>
        <taxon>Aspergillus subgen. Nidulantes</taxon>
    </lineage>
</organism>
<reference evidence="7 8" key="1">
    <citation type="submission" date="2024-07" db="EMBL/GenBank/DDBJ databases">
        <title>Section-level genome sequencing and comparative genomics of Aspergillus sections Usti and Cavernicolus.</title>
        <authorList>
            <consortium name="Lawrence Berkeley National Laboratory"/>
            <person name="Nybo J.L."/>
            <person name="Vesth T.C."/>
            <person name="Theobald S."/>
            <person name="Frisvad J.C."/>
            <person name="Larsen T.O."/>
            <person name="Kjaerboelling I."/>
            <person name="Rothschild-Mancinelli K."/>
            <person name="Lyhne E.K."/>
            <person name="Kogle M.E."/>
            <person name="Barry K."/>
            <person name="Clum A."/>
            <person name="Na H."/>
            <person name="Ledsgaard L."/>
            <person name="Lin J."/>
            <person name="Lipzen A."/>
            <person name="Kuo A."/>
            <person name="Riley R."/>
            <person name="Mondo S."/>
            <person name="Labutti K."/>
            <person name="Haridas S."/>
            <person name="Pangalinan J."/>
            <person name="Salamov A.A."/>
            <person name="Simmons B.A."/>
            <person name="Magnuson J.K."/>
            <person name="Chen J."/>
            <person name="Drula E."/>
            <person name="Henrissat B."/>
            <person name="Wiebenga A."/>
            <person name="Lubbers R.J."/>
            <person name="Gomes A.C."/>
            <person name="Makela M.R."/>
            <person name="Stajich J."/>
            <person name="Grigoriev I.V."/>
            <person name="Mortensen U.H."/>
            <person name="De Vries R.P."/>
            <person name="Baker S.E."/>
            <person name="Andersen M.R."/>
        </authorList>
    </citation>
    <scope>NUCLEOTIDE SEQUENCE [LARGE SCALE GENOMIC DNA]</scope>
    <source>
        <strain evidence="7 8">CBS 123904</strain>
    </source>
</reference>
<dbReference type="Pfam" id="PF04082">
    <property type="entry name" value="Fungal_trans"/>
    <property type="match status" value="1"/>
</dbReference>
<feature type="region of interest" description="Disordered" evidence="5">
    <location>
        <begin position="567"/>
        <end position="587"/>
    </location>
</feature>
<proteinExistence type="predicted"/>
<feature type="domain" description="Xylanolytic transcriptional activator regulatory" evidence="6">
    <location>
        <begin position="72"/>
        <end position="255"/>
    </location>
</feature>
<evidence type="ECO:0000259" key="6">
    <source>
        <dbReference type="Pfam" id="PF04082"/>
    </source>
</evidence>
<dbReference type="PANTHER" id="PTHR31001:SF87">
    <property type="entry name" value="COL-21"/>
    <property type="match status" value="1"/>
</dbReference>
<name>A0ABR4KC04_9EURO</name>
<comment type="caution">
    <text evidence="7">The sequence shown here is derived from an EMBL/GenBank/DDBJ whole genome shotgun (WGS) entry which is preliminary data.</text>
</comment>
<dbReference type="InterPro" id="IPR050613">
    <property type="entry name" value="Sec_Metabolite_Reg"/>
</dbReference>
<gene>
    <name evidence="7" type="ORF">BJY01DRAFT_245757</name>
</gene>
<evidence type="ECO:0000256" key="5">
    <source>
        <dbReference type="SAM" id="MobiDB-lite"/>
    </source>
</evidence>
<evidence type="ECO:0000256" key="2">
    <source>
        <dbReference type="ARBA" id="ARBA00023015"/>
    </source>
</evidence>
<keyword evidence="2" id="KW-0805">Transcription regulation</keyword>
<evidence type="ECO:0000256" key="1">
    <source>
        <dbReference type="ARBA" id="ARBA00004123"/>
    </source>
</evidence>
<keyword evidence="4" id="KW-0539">Nucleus</keyword>
<evidence type="ECO:0000313" key="8">
    <source>
        <dbReference type="Proteomes" id="UP001610446"/>
    </source>
</evidence>
<evidence type="ECO:0000256" key="3">
    <source>
        <dbReference type="ARBA" id="ARBA00023163"/>
    </source>
</evidence>
<dbReference type="EMBL" id="JBFXLU010000041">
    <property type="protein sequence ID" value="KAL2849818.1"/>
    <property type="molecule type" value="Genomic_DNA"/>
</dbReference>
<keyword evidence="3" id="KW-0804">Transcription</keyword>
<protein>
    <recommendedName>
        <fullName evidence="6">Xylanolytic transcriptional activator regulatory domain-containing protein</fullName>
    </recommendedName>
</protein>
<dbReference type="PANTHER" id="PTHR31001">
    <property type="entry name" value="UNCHARACTERIZED TRANSCRIPTIONAL REGULATORY PROTEIN"/>
    <property type="match status" value="1"/>
</dbReference>
<keyword evidence="8" id="KW-1185">Reference proteome</keyword>
<dbReference type="Proteomes" id="UP001610446">
    <property type="component" value="Unassembled WGS sequence"/>
</dbReference>
<sequence length="587" mass="65969">MAADSQHSELARSFGYFEGSSTVALLRNLLVADRIDTKTGERADTSNIFETIRHDIERMPGRQILDFLVQYFVSELNWMKQLVHPPRFLIYYQGWWARNKELSVEDAEFAVLTLRICSYAAQFLPSPSHPGDEISGISLSEIRATCGEIGDSLLKSCLALDWEGSIFRVQHILFAALNSSCEGRTDRFWEGIASACRAAQKAGLHIDESCHRGNGNSNEFEKEMRRRTLCNLYLLDSHLSRQLDRVPFLPDDLVTDMLPRLRLKPDLVDLSIDQTAPELFTERLMQVQLGRFWRKVSSKRSSPYDPCVGEQCYEQLLSEYLPTIPPALSLNPDTQWDTQLPKLPMQRQLLYISIFDSICWNFKPLLLLTQPQIATLPPYKRVLIQSQKQRLASAALKELDAISALHSMFGGSRTRFAAIIFNSFEASVLLLTLGLQPDFPFDQEGEYHDDILKLKPTRCKVMQAVEKVLARLHMLAEVNEMAAAGARVASQLFARAMSMSASMTSAGNADLEVATTNSSNFVTNTSLPWPEPFSDALLLEGDTGQWATDDQSASGLMRDLLSTLGAGNAYPEPEPELQQWESGVNWS</sequence>
<accession>A0ABR4KC04</accession>
<evidence type="ECO:0000256" key="4">
    <source>
        <dbReference type="ARBA" id="ARBA00023242"/>
    </source>
</evidence>
<evidence type="ECO:0000313" key="7">
    <source>
        <dbReference type="EMBL" id="KAL2849818.1"/>
    </source>
</evidence>
<dbReference type="InterPro" id="IPR007219">
    <property type="entry name" value="XnlR_reg_dom"/>
</dbReference>
<dbReference type="CDD" id="cd12148">
    <property type="entry name" value="fungal_TF_MHR"/>
    <property type="match status" value="1"/>
</dbReference>
<comment type="subcellular location">
    <subcellularLocation>
        <location evidence="1">Nucleus</location>
    </subcellularLocation>
</comment>